<sequence>MKKKIAYMFLLMILMCSLTGCFLWSINREISIFLGISIPGNLEIEYEDTHGGFHGDGITLARAQLEGKDAEKILKEIKDNDNWKSLPLPKNIELVMYGGEKDSMMYESDLAEKLDMPKIQNGYWIFIDRYNNEKRVTDGEELFPRYSANYTVGIYDAESNILYYCKYDS</sequence>
<evidence type="ECO:0000313" key="3">
    <source>
        <dbReference type="Proteomes" id="UP000184389"/>
    </source>
</evidence>
<name>A0A1M5WE57_9FIRM</name>
<dbReference type="PROSITE" id="PS51257">
    <property type="entry name" value="PROKAR_LIPOPROTEIN"/>
    <property type="match status" value="1"/>
</dbReference>
<organism evidence="2 3">
    <name type="scientific">Sporanaerobacter acetigenes DSM 13106</name>
    <dbReference type="NCBI Taxonomy" id="1123281"/>
    <lineage>
        <taxon>Bacteria</taxon>
        <taxon>Bacillati</taxon>
        <taxon>Bacillota</taxon>
        <taxon>Tissierellia</taxon>
        <taxon>Tissierellales</taxon>
        <taxon>Sporanaerobacteraceae</taxon>
        <taxon>Sporanaerobacter</taxon>
    </lineage>
</organism>
<gene>
    <name evidence="2" type="ORF">SAMN02745180_01197</name>
</gene>
<keyword evidence="1" id="KW-1133">Transmembrane helix</keyword>
<proteinExistence type="predicted"/>
<evidence type="ECO:0000256" key="1">
    <source>
        <dbReference type="SAM" id="Phobius"/>
    </source>
</evidence>
<dbReference type="Proteomes" id="UP000184389">
    <property type="component" value="Unassembled WGS sequence"/>
</dbReference>
<dbReference type="OrthoDB" id="2039553at2"/>
<protein>
    <recommendedName>
        <fullName evidence="4">Lipoprotein</fullName>
    </recommendedName>
</protein>
<feature type="transmembrane region" description="Helical" evidence="1">
    <location>
        <begin position="7"/>
        <end position="26"/>
    </location>
</feature>
<reference evidence="2 3" key="1">
    <citation type="submission" date="2016-11" db="EMBL/GenBank/DDBJ databases">
        <authorList>
            <person name="Jaros S."/>
            <person name="Januszkiewicz K."/>
            <person name="Wedrychowicz H."/>
        </authorList>
    </citation>
    <scope>NUCLEOTIDE SEQUENCE [LARGE SCALE GENOMIC DNA]</scope>
    <source>
        <strain evidence="2 3">DSM 13106</strain>
    </source>
</reference>
<keyword evidence="1" id="KW-0472">Membrane</keyword>
<keyword evidence="3" id="KW-1185">Reference proteome</keyword>
<keyword evidence="1" id="KW-0812">Transmembrane</keyword>
<dbReference type="STRING" id="1123281.SAMN02745180_01197"/>
<accession>A0A1M5WE57</accession>
<evidence type="ECO:0008006" key="4">
    <source>
        <dbReference type="Google" id="ProtNLM"/>
    </source>
</evidence>
<dbReference type="RefSeq" id="WP_072743888.1">
    <property type="nucleotide sequence ID" value="NZ_FQXR01000005.1"/>
</dbReference>
<evidence type="ECO:0000313" key="2">
    <source>
        <dbReference type="EMBL" id="SHH85786.1"/>
    </source>
</evidence>
<dbReference type="EMBL" id="FQXR01000005">
    <property type="protein sequence ID" value="SHH85786.1"/>
    <property type="molecule type" value="Genomic_DNA"/>
</dbReference>
<dbReference type="AlphaFoldDB" id="A0A1M5WE57"/>